<protein>
    <recommendedName>
        <fullName evidence="2">histidine kinase</fullName>
        <ecNumber evidence="2">2.7.13.3</ecNumber>
    </recommendedName>
</protein>
<evidence type="ECO:0000256" key="4">
    <source>
        <dbReference type="SAM" id="MobiDB-lite"/>
    </source>
</evidence>
<feature type="domain" description="PAS" evidence="6">
    <location>
        <begin position="165"/>
        <end position="216"/>
    </location>
</feature>
<dbReference type="PANTHER" id="PTHR43065">
    <property type="entry name" value="SENSOR HISTIDINE KINASE"/>
    <property type="match status" value="1"/>
</dbReference>
<feature type="domain" description="PAC" evidence="7">
    <location>
        <begin position="363"/>
        <end position="414"/>
    </location>
</feature>
<dbReference type="PROSITE" id="PS50112">
    <property type="entry name" value="PAS"/>
    <property type="match status" value="1"/>
</dbReference>
<dbReference type="PROSITE" id="PS50113">
    <property type="entry name" value="PAC"/>
    <property type="match status" value="1"/>
</dbReference>
<evidence type="ECO:0000259" key="5">
    <source>
        <dbReference type="PROSITE" id="PS50109"/>
    </source>
</evidence>
<dbReference type="EC" id="2.7.13.3" evidence="2"/>
<dbReference type="InterPro" id="IPR003594">
    <property type="entry name" value="HATPase_dom"/>
</dbReference>
<name>A0ABU0MFQ4_9PROT</name>
<accession>A0ABU0MFQ4</accession>
<dbReference type="SUPFAM" id="SSF47384">
    <property type="entry name" value="Homodimeric domain of signal transducing histidine kinase"/>
    <property type="match status" value="1"/>
</dbReference>
<dbReference type="InterPro" id="IPR036890">
    <property type="entry name" value="HATPase_C_sf"/>
</dbReference>
<sequence length="686" mass="75156">MTDGTPTLPAQLDDPLTTRLSPAAVDPASAGLPKDGLPDDGLALLALEQMDQGVILVDGDLTVRLVNGPLFEMFDRPTSAVSGTGYRQLIRQLVEGGEFGPGDPEAITLRHVDGACRADPPRFEHRRPNGRVLEVRTRLVPGGGFLRTFTDITERRRSADELAAQRHLLRQTLENIGQGIVLLDSDLRYIAWNHKALELLGVPEEMMRGNPVLADVARYQIASHLVEMPAGAPDMGEDVDAKLHYLLDRLGRPAGEFVYARPQGDGRYIEVRVVPLPDGGQVRTFTDITDRVIADEALRQSREILTGVIDAIPALIDVKDREGIVRLTNRYYRDLPDPASRPSPDRAVALERLVVESGQGVPFYEDCSPDETGGRHDWLVTKMPLTDDGGDVTHIVTVALDITARKRAEAELRDAQASLIQAEKLSSLAQMVAGVAHEVNTPIGVTLTAVSHLADELRRIRRLYEENRLRRSDFRDFLDVAWESTRMILTNIDRATGLIQSFKQVAADQASEERRPFDLAAYVDEVLLSLRPRLRRTAVVVDLDIPGGLIVDGYPGAFAQVLSNLIINALVHAFEEGKPGRIRLSAREEPAGWIDLRYADDGCGIAAEIRDRVFEPFFTTKRATGASGLGLSICANIMTGTMRGSIELEDWTGQGTRFVLRFPVALADPAPSTARASGAAPGQRGE</sequence>
<evidence type="ECO:0000259" key="7">
    <source>
        <dbReference type="PROSITE" id="PS50113"/>
    </source>
</evidence>
<dbReference type="InterPro" id="IPR035965">
    <property type="entry name" value="PAS-like_dom_sf"/>
</dbReference>
<comment type="catalytic activity">
    <reaction evidence="1">
        <text>ATP + protein L-histidine = ADP + protein N-phospho-L-histidine.</text>
        <dbReference type="EC" id="2.7.13.3"/>
    </reaction>
</comment>
<dbReference type="CDD" id="cd00130">
    <property type="entry name" value="PAS"/>
    <property type="match status" value="2"/>
</dbReference>
<dbReference type="EMBL" id="JAUSVU010000003">
    <property type="protein sequence ID" value="MDQ0532251.1"/>
    <property type="molecule type" value="Genomic_DNA"/>
</dbReference>
<dbReference type="SMART" id="SM00387">
    <property type="entry name" value="HATPase_c"/>
    <property type="match status" value="1"/>
</dbReference>
<feature type="domain" description="Histidine kinase" evidence="5">
    <location>
        <begin position="434"/>
        <end position="666"/>
    </location>
</feature>
<proteinExistence type="predicted"/>
<feature type="region of interest" description="Disordered" evidence="4">
    <location>
        <begin position="1"/>
        <end position="35"/>
    </location>
</feature>
<dbReference type="CDD" id="cd00082">
    <property type="entry name" value="HisKA"/>
    <property type="match status" value="1"/>
</dbReference>
<evidence type="ECO:0000313" key="8">
    <source>
        <dbReference type="EMBL" id="MDQ0532251.1"/>
    </source>
</evidence>
<dbReference type="PROSITE" id="PS50109">
    <property type="entry name" value="HIS_KIN"/>
    <property type="match status" value="1"/>
</dbReference>
<comment type="caution">
    <text evidence="8">The sequence shown here is derived from an EMBL/GenBank/DDBJ whole genome shotgun (WGS) entry which is preliminary data.</text>
</comment>
<dbReference type="InterPro" id="IPR000700">
    <property type="entry name" value="PAS-assoc_C"/>
</dbReference>
<dbReference type="PRINTS" id="PR00344">
    <property type="entry name" value="BCTRLSENSOR"/>
</dbReference>
<dbReference type="NCBIfam" id="TIGR00229">
    <property type="entry name" value="sensory_box"/>
    <property type="match status" value="1"/>
</dbReference>
<dbReference type="InterPro" id="IPR004358">
    <property type="entry name" value="Sig_transdc_His_kin-like_C"/>
</dbReference>
<dbReference type="Proteomes" id="UP001244552">
    <property type="component" value="Unassembled WGS sequence"/>
</dbReference>
<dbReference type="SUPFAM" id="SSF55874">
    <property type="entry name" value="ATPase domain of HSP90 chaperone/DNA topoisomerase II/histidine kinase"/>
    <property type="match status" value="1"/>
</dbReference>
<evidence type="ECO:0000256" key="3">
    <source>
        <dbReference type="ARBA" id="ARBA00022553"/>
    </source>
</evidence>
<dbReference type="SMART" id="SM00091">
    <property type="entry name" value="PAS"/>
    <property type="match status" value="2"/>
</dbReference>
<gene>
    <name evidence="8" type="ORF">QO018_001095</name>
</gene>
<keyword evidence="9" id="KW-1185">Reference proteome</keyword>
<evidence type="ECO:0000256" key="2">
    <source>
        <dbReference type="ARBA" id="ARBA00012438"/>
    </source>
</evidence>
<evidence type="ECO:0000259" key="6">
    <source>
        <dbReference type="PROSITE" id="PS50112"/>
    </source>
</evidence>
<dbReference type="PANTHER" id="PTHR43065:SF47">
    <property type="match status" value="1"/>
</dbReference>
<dbReference type="Gene3D" id="1.10.287.130">
    <property type="match status" value="1"/>
</dbReference>
<keyword evidence="3" id="KW-0597">Phosphoprotein</keyword>
<dbReference type="Pfam" id="PF08448">
    <property type="entry name" value="PAS_4"/>
    <property type="match status" value="1"/>
</dbReference>
<organism evidence="8 9">
    <name type="scientific">Azospirillum picis</name>
    <dbReference type="NCBI Taxonomy" id="488438"/>
    <lineage>
        <taxon>Bacteria</taxon>
        <taxon>Pseudomonadati</taxon>
        <taxon>Pseudomonadota</taxon>
        <taxon>Alphaproteobacteria</taxon>
        <taxon>Rhodospirillales</taxon>
        <taxon>Azospirillaceae</taxon>
        <taxon>Azospirillum</taxon>
    </lineage>
</organism>
<evidence type="ECO:0000313" key="9">
    <source>
        <dbReference type="Proteomes" id="UP001244552"/>
    </source>
</evidence>
<dbReference type="Pfam" id="PF12860">
    <property type="entry name" value="PAS_7"/>
    <property type="match status" value="2"/>
</dbReference>
<dbReference type="SUPFAM" id="SSF55785">
    <property type="entry name" value="PYP-like sensor domain (PAS domain)"/>
    <property type="match status" value="3"/>
</dbReference>
<dbReference type="RefSeq" id="WP_246512854.1">
    <property type="nucleotide sequence ID" value="NZ_JAGINO010000003.1"/>
</dbReference>
<dbReference type="CDD" id="cd00075">
    <property type="entry name" value="HATPase"/>
    <property type="match status" value="1"/>
</dbReference>
<dbReference type="Gene3D" id="3.30.565.10">
    <property type="entry name" value="Histidine kinase-like ATPase, C-terminal domain"/>
    <property type="match status" value="1"/>
</dbReference>
<reference evidence="8 9" key="1">
    <citation type="submission" date="2023-07" db="EMBL/GenBank/DDBJ databases">
        <title>Genomic Encyclopedia of Type Strains, Phase IV (KMG-IV): sequencing the most valuable type-strain genomes for metagenomic binning, comparative biology and taxonomic classification.</title>
        <authorList>
            <person name="Goeker M."/>
        </authorList>
    </citation>
    <scope>NUCLEOTIDE SEQUENCE [LARGE SCALE GENOMIC DNA]</scope>
    <source>
        <strain evidence="8 9">DSM 19922</strain>
    </source>
</reference>
<dbReference type="InterPro" id="IPR013656">
    <property type="entry name" value="PAS_4"/>
</dbReference>
<dbReference type="Gene3D" id="3.30.450.20">
    <property type="entry name" value="PAS domain"/>
    <property type="match status" value="3"/>
</dbReference>
<dbReference type="Pfam" id="PF02518">
    <property type="entry name" value="HATPase_c"/>
    <property type="match status" value="1"/>
</dbReference>
<dbReference type="InterPro" id="IPR000014">
    <property type="entry name" value="PAS"/>
</dbReference>
<dbReference type="InterPro" id="IPR036097">
    <property type="entry name" value="HisK_dim/P_sf"/>
</dbReference>
<dbReference type="InterPro" id="IPR005467">
    <property type="entry name" value="His_kinase_dom"/>
</dbReference>
<dbReference type="InterPro" id="IPR003661">
    <property type="entry name" value="HisK_dim/P_dom"/>
</dbReference>
<evidence type="ECO:0000256" key="1">
    <source>
        <dbReference type="ARBA" id="ARBA00000085"/>
    </source>
</evidence>